<proteinExistence type="predicted"/>
<accession>A0AA39PN84</accession>
<dbReference type="EMBL" id="JAUEPU010000045">
    <property type="protein sequence ID" value="KAK0486801.1"/>
    <property type="molecule type" value="Genomic_DNA"/>
</dbReference>
<organism evidence="1 2">
    <name type="scientific">Armillaria luteobubalina</name>
    <dbReference type="NCBI Taxonomy" id="153913"/>
    <lineage>
        <taxon>Eukaryota</taxon>
        <taxon>Fungi</taxon>
        <taxon>Dikarya</taxon>
        <taxon>Basidiomycota</taxon>
        <taxon>Agaricomycotina</taxon>
        <taxon>Agaricomycetes</taxon>
        <taxon>Agaricomycetidae</taxon>
        <taxon>Agaricales</taxon>
        <taxon>Marasmiineae</taxon>
        <taxon>Physalacriaceae</taxon>
        <taxon>Armillaria</taxon>
    </lineage>
</organism>
<gene>
    <name evidence="1" type="ORF">EDD18DRAFT_1111023</name>
</gene>
<protein>
    <submittedName>
        <fullName evidence="1">Uncharacterized protein</fullName>
    </submittedName>
</protein>
<evidence type="ECO:0000313" key="2">
    <source>
        <dbReference type="Proteomes" id="UP001175228"/>
    </source>
</evidence>
<sequence length="143" mass="15946">MTSQDNAEKKGMRRGLVTATVSGYTLFNSRLFFLIVVRHVDWRFDVRLDVWTPSNSIASTIIEYVHHVSHPALLADGRPDSSAILRKEVTLYDVKLTADGRFSVRQSQGRSNRCHGLGRGEGMDVGACGWIDGWGQAIIKREG</sequence>
<dbReference type="AlphaFoldDB" id="A0AA39PN84"/>
<keyword evidence="2" id="KW-1185">Reference proteome</keyword>
<dbReference type="Proteomes" id="UP001175228">
    <property type="component" value="Unassembled WGS sequence"/>
</dbReference>
<reference evidence="1" key="1">
    <citation type="submission" date="2023-06" db="EMBL/GenBank/DDBJ databases">
        <authorList>
            <consortium name="Lawrence Berkeley National Laboratory"/>
            <person name="Ahrendt S."/>
            <person name="Sahu N."/>
            <person name="Indic B."/>
            <person name="Wong-Bajracharya J."/>
            <person name="Merenyi Z."/>
            <person name="Ke H.-M."/>
            <person name="Monk M."/>
            <person name="Kocsube S."/>
            <person name="Drula E."/>
            <person name="Lipzen A."/>
            <person name="Balint B."/>
            <person name="Henrissat B."/>
            <person name="Andreopoulos B."/>
            <person name="Martin F.M."/>
            <person name="Harder C.B."/>
            <person name="Rigling D."/>
            <person name="Ford K.L."/>
            <person name="Foster G.D."/>
            <person name="Pangilinan J."/>
            <person name="Papanicolaou A."/>
            <person name="Barry K."/>
            <person name="LaButti K."/>
            <person name="Viragh M."/>
            <person name="Koriabine M."/>
            <person name="Yan M."/>
            <person name="Riley R."/>
            <person name="Champramary S."/>
            <person name="Plett K.L."/>
            <person name="Tsai I.J."/>
            <person name="Slot J."/>
            <person name="Sipos G."/>
            <person name="Plett J."/>
            <person name="Nagy L.G."/>
            <person name="Grigoriev I.V."/>
        </authorList>
    </citation>
    <scope>NUCLEOTIDE SEQUENCE</scope>
    <source>
        <strain evidence="1">HWK02</strain>
    </source>
</reference>
<evidence type="ECO:0000313" key="1">
    <source>
        <dbReference type="EMBL" id="KAK0486801.1"/>
    </source>
</evidence>
<name>A0AA39PN84_9AGAR</name>
<comment type="caution">
    <text evidence="1">The sequence shown here is derived from an EMBL/GenBank/DDBJ whole genome shotgun (WGS) entry which is preliminary data.</text>
</comment>